<feature type="transmembrane region" description="Helical" evidence="5">
    <location>
        <begin position="6"/>
        <end position="25"/>
    </location>
</feature>
<dbReference type="GO" id="GO:0005506">
    <property type="term" value="F:iron ion binding"/>
    <property type="evidence" value="ECO:0007669"/>
    <property type="project" value="InterPro"/>
</dbReference>
<reference evidence="7 8" key="1">
    <citation type="submission" date="2018-09" db="EMBL/GenBank/DDBJ databases">
        <authorList>
            <person name="Zhu H."/>
        </authorList>
    </citation>
    <scope>NUCLEOTIDE SEQUENCE [LARGE SCALE GENOMIC DNA]</scope>
    <source>
        <strain evidence="7 8">K1W22B-8</strain>
    </source>
</reference>
<dbReference type="RefSeq" id="WP_119775284.1">
    <property type="nucleotide sequence ID" value="NZ_QYUK01000008.1"/>
</dbReference>
<dbReference type="GO" id="GO:0016491">
    <property type="term" value="F:oxidoreductase activity"/>
    <property type="evidence" value="ECO:0007669"/>
    <property type="project" value="InterPro"/>
</dbReference>
<protein>
    <submittedName>
        <fullName evidence="7">Fatty acid hydroxylase family protein</fullName>
    </submittedName>
</protein>
<evidence type="ECO:0000256" key="1">
    <source>
        <dbReference type="ARBA" id="ARBA00004370"/>
    </source>
</evidence>
<dbReference type="PANTHER" id="PTHR11863">
    <property type="entry name" value="STEROL DESATURASE"/>
    <property type="match status" value="1"/>
</dbReference>
<proteinExistence type="predicted"/>
<feature type="domain" description="Fatty acid hydroxylase" evidence="6">
    <location>
        <begin position="83"/>
        <end position="233"/>
    </location>
</feature>
<evidence type="ECO:0000256" key="2">
    <source>
        <dbReference type="ARBA" id="ARBA00022692"/>
    </source>
</evidence>
<evidence type="ECO:0000256" key="3">
    <source>
        <dbReference type="ARBA" id="ARBA00022989"/>
    </source>
</evidence>
<evidence type="ECO:0000313" key="8">
    <source>
        <dbReference type="Proteomes" id="UP000284605"/>
    </source>
</evidence>
<keyword evidence="4 5" id="KW-0472">Membrane</keyword>
<dbReference type="EMBL" id="QYUK01000008">
    <property type="protein sequence ID" value="RJF94364.1"/>
    <property type="molecule type" value="Genomic_DNA"/>
</dbReference>
<dbReference type="InterPro" id="IPR050307">
    <property type="entry name" value="Sterol_Desaturase_Related"/>
</dbReference>
<evidence type="ECO:0000256" key="5">
    <source>
        <dbReference type="SAM" id="Phobius"/>
    </source>
</evidence>
<keyword evidence="3 5" id="KW-1133">Transmembrane helix</keyword>
<evidence type="ECO:0000313" key="7">
    <source>
        <dbReference type="EMBL" id="RJF94364.1"/>
    </source>
</evidence>
<organism evidence="7 8">
    <name type="scientific">Oleomonas cavernae</name>
    <dbReference type="NCBI Taxonomy" id="2320859"/>
    <lineage>
        <taxon>Bacteria</taxon>
        <taxon>Pseudomonadati</taxon>
        <taxon>Pseudomonadota</taxon>
        <taxon>Alphaproteobacteria</taxon>
        <taxon>Acetobacterales</taxon>
        <taxon>Acetobacteraceae</taxon>
        <taxon>Oleomonas</taxon>
    </lineage>
</organism>
<accession>A0A418WSY4</accession>
<dbReference type="Proteomes" id="UP000284605">
    <property type="component" value="Unassembled WGS sequence"/>
</dbReference>
<keyword evidence="2 5" id="KW-0812">Transmembrane</keyword>
<dbReference type="AlphaFoldDB" id="A0A418WSY4"/>
<name>A0A418WSY4_9PROT</name>
<dbReference type="OrthoDB" id="9770329at2"/>
<keyword evidence="8" id="KW-1185">Reference proteome</keyword>
<dbReference type="GO" id="GO:0008610">
    <property type="term" value="P:lipid biosynthetic process"/>
    <property type="evidence" value="ECO:0007669"/>
    <property type="project" value="InterPro"/>
</dbReference>
<dbReference type="Pfam" id="PF04116">
    <property type="entry name" value="FA_hydroxylase"/>
    <property type="match status" value="1"/>
</dbReference>
<gene>
    <name evidence="7" type="ORF">D3874_00460</name>
</gene>
<feature type="transmembrane region" description="Helical" evidence="5">
    <location>
        <begin position="130"/>
        <end position="148"/>
    </location>
</feature>
<comment type="caution">
    <text evidence="7">The sequence shown here is derived from an EMBL/GenBank/DDBJ whole genome shotgun (WGS) entry which is preliminary data.</text>
</comment>
<evidence type="ECO:0000259" key="6">
    <source>
        <dbReference type="Pfam" id="PF04116"/>
    </source>
</evidence>
<dbReference type="GO" id="GO:0016020">
    <property type="term" value="C:membrane"/>
    <property type="evidence" value="ECO:0007669"/>
    <property type="project" value="UniProtKB-SubCell"/>
</dbReference>
<dbReference type="InterPro" id="IPR006694">
    <property type="entry name" value="Fatty_acid_hydroxylase"/>
</dbReference>
<sequence>MEELAQIAAILGVYAAFVVVEYLAGRFTQPKARPGDGLIELISTLTILLVTIPAIYVAGAALTEYLAPGSHDALAALNPLLMFAILLVADDMSQYWWHRTAHRVPWLYQFHRAHHEAQYMSIRITYRNNLLYYLFMPGLWASAVLVYLGFGEVYAIYGGLKMLVIFGAHSSVRWDEPLYRHRWLHPVAWVVERVISTPATHAAHHGLTTADGVTNYKGNYGNLLFFWDVLFRTAKITRRYPTAYGIENLAPVDPWQQIFYPFVRRKASHPAQAIQPAE</sequence>
<comment type="subcellular location">
    <subcellularLocation>
        <location evidence="1">Membrane</location>
    </subcellularLocation>
</comment>
<evidence type="ECO:0000256" key="4">
    <source>
        <dbReference type="ARBA" id="ARBA00023136"/>
    </source>
</evidence>
<feature type="transmembrane region" description="Helical" evidence="5">
    <location>
        <begin position="73"/>
        <end position="89"/>
    </location>
</feature>
<feature type="transmembrane region" description="Helical" evidence="5">
    <location>
        <begin position="37"/>
        <end position="61"/>
    </location>
</feature>